<dbReference type="AlphaFoldDB" id="A0A147DBU8"/>
<dbReference type="Pfam" id="PF13466">
    <property type="entry name" value="STAS_2"/>
    <property type="match status" value="1"/>
</dbReference>
<evidence type="ECO:0000259" key="1">
    <source>
        <dbReference type="Pfam" id="PF13466"/>
    </source>
</evidence>
<evidence type="ECO:0000313" key="3">
    <source>
        <dbReference type="Proteomes" id="UP000078272"/>
    </source>
</evidence>
<dbReference type="EMBL" id="LDPZ01000001">
    <property type="protein sequence ID" value="KTQ98739.1"/>
    <property type="molecule type" value="Genomic_DNA"/>
</dbReference>
<organism evidence="2 3">
    <name type="scientific">Aureimonas ureilytica</name>
    <dbReference type="NCBI Taxonomy" id="401562"/>
    <lineage>
        <taxon>Bacteria</taxon>
        <taxon>Pseudomonadati</taxon>
        <taxon>Pseudomonadota</taxon>
        <taxon>Alphaproteobacteria</taxon>
        <taxon>Hyphomicrobiales</taxon>
        <taxon>Aurantimonadaceae</taxon>
        <taxon>Aureimonas</taxon>
    </lineage>
</organism>
<proteinExistence type="predicted"/>
<dbReference type="Gene3D" id="3.30.750.24">
    <property type="entry name" value="STAS domain"/>
    <property type="match status" value="1"/>
</dbReference>
<dbReference type="STRING" id="401562.NS365_01780"/>
<accession>A0A147DBU8</accession>
<dbReference type="Proteomes" id="UP000078272">
    <property type="component" value="Unassembled WGS sequence"/>
</dbReference>
<evidence type="ECO:0000313" key="2">
    <source>
        <dbReference type="EMBL" id="KTQ98739.1"/>
    </source>
</evidence>
<comment type="caution">
    <text evidence="2">The sequence shown here is derived from an EMBL/GenBank/DDBJ whole genome shotgun (WGS) entry which is preliminary data.</text>
</comment>
<dbReference type="InterPro" id="IPR058548">
    <property type="entry name" value="MlaB-like_STAS"/>
</dbReference>
<sequence>MAEANAPVEGEVVCALPAVLDITAASGLHGTLLAHRGAPLALDASAVKRLGGQCLQLLISAGRTWGADGVPIRLSDSSEAFQRDLAFMGLSCDELFEREAA</sequence>
<dbReference type="PATRIC" id="fig|401562.3.peg.72"/>
<protein>
    <recommendedName>
        <fullName evidence="1">MlaB-like STAS domain-containing protein</fullName>
    </recommendedName>
</protein>
<dbReference type="OrthoDB" id="7280289at2"/>
<dbReference type="InterPro" id="IPR036513">
    <property type="entry name" value="STAS_dom_sf"/>
</dbReference>
<feature type="domain" description="MlaB-like STAS" evidence="1">
    <location>
        <begin position="16"/>
        <end position="90"/>
    </location>
</feature>
<gene>
    <name evidence="2" type="ORF">NS226_00320</name>
</gene>
<name>A0A147DBU8_9HYPH</name>
<reference evidence="2 3" key="1">
    <citation type="journal article" date="2016" name="Front. Microbiol.">
        <title>Genomic Resource of Rice Seed Associated Bacteria.</title>
        <authorList>
            <person name="Midha S."/>
            <person name="Bansal K."/>
            <person name="Sharma S."/>
            <person name="Kumar N."/>
            <person name="Patil P.P."/>
            <person name="Chaudhry V."/>
            <person name="Patil P.B."/>
        </authorList>
    </citation>
    <scope>NUCLEOTIDE SEQUENCE [LARGE SCALE GENOMIC DNA]</scope>
    <source>
        <strain evidence="2 3">NS226</strain>
    </source>
</reference>
<dbReference type="SUPFAM" id="SSF52091">
    <property type="entry name" value="SpoIIaa-like"/>
    <property type="match status" value="1"/>
</dbReference>